<gene>
    <name evidence="1" type="ORF">LCGC14_0615150</name>
</gene>
<evidence type="ECO:0000313" key="1">
    <source>
        <dbReference type="EMBL" id="KKN52165.1"/>
    </source>
</evidence>
<comment type="caution">
    <text evidence="1">The sequence shown here is derived from an EMBL/GenBank/DDBJ whole genome shotgun (WGS) entry which is preliminary data.</text>
</comment>
<accession>A0A0F9R6G4</accession>
<protein>
    <submittedName>
        <fullName evidence="1">Uncharacterized protein</fullName>
    </submittedName>
</protein>
<proteinExistence type="predicted"/>
<reference evidence="1" key="1">
    <citation type="journal article" date="2015" name="Nature">
        <title>Complex archaea that bridge the gap between prokaryotes and eukaryotes.</title>
        <authorList>
            <person name="Spang A."/>
            <person name="Saw J.H."/>
            <person name="Jorgensen S.L."/>
            <person name="Zaremba-Niedzwiedzka K."/>
            <person name="Martijn J."/>
            <person name="Lind A.E."/>
            <person name="van Eijk R."/>
            <person name="Schleper C."/>
            <person name="Guy L."/>
            <person name="Ettema T.J."/>
        </authorList>
    </citation>
    <scope>NUCLEOTIDE SEQUENCE</scope>
</reference>
<name>A0A0F9R6G4_9ZZZZ</name>
<organism evidence="1">
    <name type="scientific">marine sediment metagenome</name>
    <dbReference type="NCBI Taxonomy" id="412755"/>
    <lineage>
        <taxon>unclassified sequences</taxon>
        <taxon>metagenomes</taxon>
        <taxon>ecological metagenomes</taxon>
    </lineage>
</organism>
<dbReference type="AlphaFoldDB" id="A0A0F9R6G4"/>
<sequence length="58" mass="6656">MASIYELADEIKGLLETSMITMTKEDLDKKMANKQAEINSKVMYLLGFIEALKERKDD</sequence>
<dbReference type="EMBL" id="LAZR01001030">
    <property type="protein sequence ID" value="KKN52165.1"/>
    <property type="molecule type" value="Genomic_DNA"/>
</dbReference>